<evidence type="ECO:0000259" key="8">
    <source>
        <dbReference type="Pfam" id="PF12142"/>
    </source>
</evidence>
<dbReference type="InterPro" id="IPR002227">
    <property type="entry name" value="Tyrosinase_Cu-bd"/>
</dbReference>
<feature type="domain" description="Tyrosinase copper-binding" evidence="7">
    <location>
        <begin position="221"/>
        <end position="377"/>
    </location>
</feature>
<dbReference type="GO" id="GO:0004097">
    <property type="term" value="F:catechol oxidase activity"/>
    <property type="evidence" value="ECO:0007669"/>
    <property type="project" value="InterPro"/>
</dbReference>
<keyword evidence="3" id="KW-0479">Metal-binding</keyword>
<evidence type="ECO:0000256" key="6">
    <source>
        <dbReference type="SAM" id="MobiDB-lite"/>
    </source>
</evidence>
<evidence type="ECO:0000256" key="2">
    <source>
        <dbReference type="ARBA" id="ARBA00009928"/>
    </source>
</evidence>
<dbReference type="Pfam" id="PF00264">
    <property type="entry name" value="Tyrosinase"/>
    <property type="match status" value="1"/>
</dbReference>
<dbReference type="InterPro" id="IPR008922">
    <property type="entry name" value="Di-copper_centre_dom_sf"/>
</dbReference>
<evidence type="ECO:0000313" key="9">
    <source>
        <dbReference type="EMBL" id="WOL16839.1"/>
    </source>
</evidence>
<keyword evidence="10" id="KW-1185">Reference proteome</keyword>
<dbReference type="InterPro" id="IPR050316">
    <property type="entry name" value="Tyrosinase/Hemocyanin"/>
</dbReference>
<evidence type="ECO:0000313" key="10">
    <source>
        <dbReference type="Proteomes" id="UP001327560"/>
    </source>
</evidence>
<feature type="region of interest" description="Disordered" evidence="6">
    <location>
        <begin position="155"/>
        <end position="186"/>
    </location>
</feature>
<dbReference type="Gene3D" id="1.10.1280.10">
    <property type="entry name" value="Di-copper center containing domain from catechol oxidase"/>
    <property type="match status" value="1"/>
</dbReference>
<sequence>MNQNHRTRKIHCQTRKQEAITNILCCYLAEAASSLTDIFPNHPSFGAVGMPSPPAKWKGRCDFNASMERTSPLASSSPSTRWTRCRPSSSSPTSPSNISAIFSWCARFGQLPPPLGRLPPRPRVRRHRLARQHLRLHGQEQKARQSQALLHEVSADPLPTTGAHGEARPRVREEVPRRRERDEGAWRGQSMELHIADQDPLPALQQLLLPEQLGGIYAIMQRILDRFIDDDTFALPYWNWDQEAGMPFLEIFQDPSLTIYDEFHNQDHVTSGKLVDLKYFTETTLTPEELVQQNLCLVRTAFRQSITSVETFMGNPLKVDGSTESPGQLESIHNMVHLWVGTRGPNREDMGHLSTAARDCVFYCHHSNVDRLWDVYHQFRGHVPEFDGTDWLDNTFVFMDENKKLVKVKIRDSLETEKLGYMYERLPLPWVGKLNCEEIAEMFPSRPKPSSPLSAAS</sequence>
<organism evidence="9 10">
    <name type="scientific">Canna indica</name>
    <name type="common">Indian-shot</name>
    <dbReference type="NCBI Taxonomy" id="4628"/>
    <lineage>
        <taxon>Eukaryota</taxon>
        <taxon>Viridiplantae</taxon>
        <taxon>Streptophyta</taxon>
        <taxon>Embryophyta</taxon>
        <taxon>Tracheophyta</taxon>
        <taxon>Spermatophyta</taxon>
        <taxon>Magnoliopsida</taxon>
        <taxon>Liliopsida</taxon>
        <taxon>Zingiberales</taxon>
        <taxon>Cannaceae</taxon>
        <taxon>Canna</taxon>
    </lineage>
</organism>
<dbReference type="AlphaFoldDB" id="A0AAQ3KY21"/>
<dbReference type="EMBL" id="CP136897">
    <property type="protein sequence ID" value="WOL16839.1"/>
    <property type="molecule type" value="Genomic_DNA"/>
</dbReference>
<protein>
    <submittedName>
        <fullName evidence="9">Polyphenol oxidase, chloroplastic-like</fullName>
    </submittedName>
</protein>
<evidence type="ECO:0000259" key="7">
    <source>
        <dbReference type="Pfam" id="PF00264"/>
    </source>
</evidence>
<dbReference type="PANTHER" id="PTHR11474">
    <property type="entry name" value="TYROSINASE FAMILY MEMBER"/>
    <property type="match status" value="1"/>
</dbReference>
<comment type="cofactor">
    <cofactor evidence="1">
        <name>Cu(2+)</name>
        <dbReference type="ChEBI" id="CHEBI:29036"/>
    </cofactor>
</comment>
<evidence type="ECO:0000256" key="3">
    <source>
        <dbReference type="ARBA" id="ARBA00022723"/>
    </source>
</evidence>
<proteinExistence type="inferred from homology"/>
<dbReference type="PRINTS" id="PR00092">
    <property type="entry name" value="TYROSINASE"/>
</dbReference>
<feature type="region of interest" description="Disordered" evidence="6">
    <location>
        <begin position="68"/>
        <end position="95"/>
    </location>
</feature>
<accession>A0AAQ3KY21</accession>
<feature type="domain" description="Polyphenol oxidase central" evidence="8">
    <location>
        <begin position="386"/>
        <end position="432"/>
    </location>
</feature>
<name>A0AAQ3KY21_9LILI</name>
<comment type="similarity">
    <text evidence="2">Belongs to the tyrosinase family.</text>
</comment>
<evidence type="ECO:0000256" key="4">
    <source>
        <dbReference type="ARBA" id="ARBA00023002"/>
    </source>
</evidence>
<dbReference type="PANTHER" id="PTHR11474:SF76">
    <property type="entry name" value="SHKT DOMAIN-CONTAINING PROTEIN"/>
    <property type="match status" value="1"/>
</dbReference>
<keyword evidence="4" id="KW-0560">Oxidoreductase</keyword>
<feature type="compositionally biased region" description="Basic and acidic residues" evidence="6">
    <location>
        <begin position="165"/>
        <end position="185"/>
    </location>
</feature>
<keyword evidence="5" id="KW-0186">Copper</keyword>
<dbReference type="SUPFAM" id="SSF48056">
    <property type="entry name" value="Di-copper centre-containing domain"/>
    <property type="match status" value="1"/>
</dbReference>
<feature type="compositionally biased region" description="Low complexity" evidence="6">
    <location>
        <begin position="75"/>
        <end position="95"/>
    </location>
</feature>
<dbReference type="Pfam" id="PF12142">
    <property type="entry name" value="PPO1_DWL"/>
    <property type="match status" value="1"/>
</dbReference>
<dbReference type="Proteomes" id="UP001327560">
    <property type="component" value="Chromosome 8"/>
</dbReference>
<gene>
    <name evidence="9" type="ORF">Cni_G25627</name>
</gene>
<dbReference type="InterPro" id="IPR022739">
    <property type="entry name" value="Polyphenol_oxidase_cen"/>
</dbReference>
<dbReference type="GO" id="GO:0046872">
    <property type="term" value="F:metal ion binding"/>
    <property type="evidence" value="ECO:0007669"/>
    <property type="project" value="UniProtKB-KW"/>
</dbReference>
<evidence type="ECO:0000256" key="1">
    <source>
        <dbReference type="ARBA" id="ARBA00001973"/>
    </source>
</evidence>
<reference evidence="9 10" key="1">
    <citation type="submission" date="2023-10" db="EMBL/GenBank/DDBJ databases">
        <title>Chromosome-scale genome assembly provides insights into flower coloration mechanisms of Canna indica.</title>
        <authorList>
            <person name="Li C."/>
        </authorList>
    </citation>
    <scope>NUCLEOTIDE SEQUENCE [LARGE SCALE GENOMIC DNA]</scope>
    <source>
        <tissue evidence="9">Flower</tissue>
    </source>
</reference>
<evidence type="ECO:0000256" key="5">
    <source>
        <dbReference type="ARBA" id="ARBA00023008"/>
    </source>
</evidence>